<keyword evidence="2" id="KW-0560">Oxidoreductase</keyword>
<keyword evidence="1" id="KW-0285">Flavoprotein</keyword>
<comment type="caution">
    <text evidence="4">The sequence shown here is derived from an EMBL/GenBank/DDBJ whole genome shotgun (WGS) entry which is preliminary data.</text>
</comment>
<evidence type="ECO:0000259" key="3">
    <source>
        <dbReference type="Pfam" id="PF07992"/>
    </source>
</evidence>
<evidence type="ECO:0000313" key="4">
    <source>
        <dbReference type="EMBL" id="KKM72659.1"/>
    </source>
</evidence>
<accession>A0A0F9JRY9</accession>
<evidence type="ECO:0000256" key="2">
    <source>
        <dbReference type="ARBA" id="ARBA00023002"/>
    </source>
</evidence>
<dbReference type="GO" id="GO:0016491">
    <property type="term" value="F:oxidoreductase activity"/>
    <property type="evidence" value="ECO:0007669"/>
    <property type="project" value="UniProtKB-KW"/>
</dbReference>
<dbReference type="SUPFAM" id="SSF51905">
    <property type="entry name" value="FAD/NAD(P)-binding domain"/>
    <property type="match status" value="1"/>
</dbReference>
<dbReference type="InterPro" id="IPR050097">
    <property type="entry name" value="Ferredoxin-NADP_redctase_2"/>
</dbReference>
<dbReference type="EMBL" id="LAZR01009427">
    <property type="protein sequence ID" value="KKM72659.1"/>
    <property type="molecule type" value="Genomic_DNA"/>
</dbReference>
<protein>
    <recommendedName>
        <fullName evidence="3">FAD/NAD(P)-binding domain-containing protein</fullName>
    </recommendedName>
</protein>
<dbReference type="InterPro" id="IPR036188">
    <property type="entry name" value="FAD/NAD-bd_sf"/>
</dbReference>
<proteinExistence type="predicted"/>
<dbReference type="PRINTS" id="PR00368">
    <property type="entry name" value="FADPNR"/>
</dbReference>
<dbReference type="AlphaFoldDB" id="A0A0F9JRY9"/>
<feature type="domain" description="FAD/NAD(P)-binding" evidence="3">
    <location>
        <begin position="15"/>
        <end position="296"/>
    </location>
</feature>
<sequence>MFNIDMESVDLEKTYDLIVLGGGPSAVGCAIYAARFAMDVLVIGKVFGGLIATTDVVENYPAITSISGSGLMEMFKEHMQSLNIPYISDEIMSIEKENDYFILHSFFQKFKAHSICIATGSERKKLGIPGETEFAGRGVSYCATCDGPFYKDKMVCVIGGSDSAAKEALFLAQNTKKVYIIYRREEIRAEPINKKRVYENEKIEIINNTNIVEIKGDTTVKSVIFDNGEEFEIDGVFIEIGAIPNSNIAKRIGVKIDDKGEILINRKSETNIPGIFAAGDVADAPFKQAITGVSEGVIAAYSAFDYVKGIKIEY</sequence>
<dbReference type="Gene3D" id="3.50.50.60">
    <property type="entry name" value="FAD/NAD(P)-binding domain"/>
    <property type="match status" value="2"/>
</dbReference>
<dbReference type="InterPro" id="IPR023753">
    <property type="entry name" value="FAD/NAD-binding_dom"/>
</dbReference>
<dbReference type="PRINTS" id="PR00469">
    <property type="entry name" value="PNDRDTASEII"/>
</dbReference>
<reference evidence="4" key="1">
    <citation type="journal article" date="2015" name="Nature">
        <title>Complex archaea that bridge the gap between prokaryotes and eukaryotes.</title>
        <authorList>
            <person name="Spang A."/>
            <person name="Saw J.H."/>
            <person name="Jorgensen S.L."/>
            <person name="Zaremba-Niedzwiedzka K."/>
            <person name="Martijn J."/>
            <person name="Lind A.E."/>
            <person name="van Eijk R."/>
            <person name="Schleper C."/>
            <person name="Guy L."/>
            <person name="Ettema T.J."/>
        </authorList>
    </citation>
    <scope>NUCLEOTIDE SEQUENCE</scope>
</reference>
<gene>
    <name evidence="4" type="ORF">LCGC14_1418320</name>
</gene>
<evidence type="ECO:0000256" key="1">
    <source>
        <dbReference type="ARBA" id="ARBA00022630"/>
    </source>
</evidence>
<dbReference type="PANTHER" id="PTHR48105">
    <property type="entry name" value="THIOREDOXIN REDUCTASE 1-RELATED-RELATED"/>
    <property type="match status" value="1"/>
</dbReference>
<name>A0A0F9JRY9_9ZZZZ</name>
<organism evidence="4">
    <name type="scientific">marine sediment metagenome</name>
    <dbReference type="NCBI Taxonomy" id="412755"/>
    <lineage>
        <taxon>unclassified sequences</taxon>
        <taxon>metagenomes</taxon>
        <taxon>ecological metagenomes</taxon>
    </lineage>
</organism>
<dbReference type="Pfam" id="PF07992">
    <property type="entry name" value="Pyr_redox_2"/>
    <property type="match status" value="1"/>
</dbReference>